<gene>
    <name evidence="1" type="ORF">NTEN_LOCUS11022</name>
</gene>
<keyword evidence="2" id="KW-1185">Reference proteome</keyword>
<evidence type="ECO:0000313" key="1">
    <source>
        <dbReference type="EMBL" id="CAB0005545.1"/>
    </source>
</evidence>
<dbReference type="EMBL" id="CADCXU010016544">
    <property type="protein sequence ID" value="CAB0005545.1"/>
    <property type="molecule type" value="Genomic_DNA"/>
</dbReference>
<evidence type="ECO:0000313" key="2">
    <source>
        <dbReference type="Proteomes" id="UP000479000"/>
    </source>
</evidence>
<reference evidence="1 2" key="1">
    <citation type="submission" date="2020-02" db="EMBL/GenBank/DDBJ databases">
        <authorList>
            <person name="Ferguson B K."/>
        </authorList>
    </citation>
    <scope>NUCLEOTIDE SEQUENCE [LARGE SCALE GENOMIC DNA]</scope>
</reference>
<name>A0A6H5GRG2_9HEMI</name>
<dbReference type="AlphaFoldDB" id="A0A6H5GRG2"/>
<accession>A0A6H5GRG2</accession>
<dbReference type="Proteomes" id="UP000479000">
    <property type="component" value="Unassembled WGS sequence"/>
</dbReference>
<organism evidence="1 2">
    <name type="scientific">Nesidiocoris tenuis</name>
    <dbReference type="NCBI Taxonomy" id="355587"/>
    <lineage>
        <taxon>Eukaryota</taxon>
        <taxon>Metazoa</taxon>
        <taxon>Ecdysozoa</taxon>
        <taxon>Arthropoda</taxon>
        <taxon>Hexapoda</taxon>
        <taxon>Insecta</taxon>
        <taxon>Pterygota</taxon>
        <taxon>Neoptera</taxon>
        <taxon>Paraneoptera</taxon>
        <taxon>Hemiptera</taxon>
        <taxon>Heteroptera</taxon>
        <taxon>Panheteroptera</taxon>
        <taxon>Cimicomorpha</taxon>
        <taxon>Miridae</taxon>
        <taxon>Dicyphina</taxon>
        <taxon>Nesidiocoris</taxon>
    </lineage>
</organism>
<sequence>RGKWAIYPSALNKNRLTFASPVTERRALRIHGARLILIDPRSTDGLAVTATIRNNSSRIYRLVRPICHPFCNIAFRIRHRRRMVRGWERKERRRIGRRRMMRRWRRMMRRWRRRK</sequence>
<feature type="non-terminal residue" evidence="1">
    <location>
        <position position="1"/>
    </location>
</feature>
<protein>
    <submittedName>
        <fullName evidence="1">Uncharacterized protein</fullName>
    </submittedName>
</protein>
<proteinExistence type="predicted"/>